<dbReference type="SUPFAM" id="SSF52540">
    <property type="entry name" value="P-loop containing nucleoside triphosphate hydrolases"/>
    <property type="match status" value="2"/>
</dbReference>
<dbReference type="GO" id="GO:0005524">
    <property type="term" value="F:ATP binding"/>
    <property type="evidence" value="ECO:0007669"/>
    <property type="project" value="UniProtKB-UniRule"/>
</dbReference>
<feature type="region of interest" description="Disordered" evidence="8">
    <location>
        <begin position="760"/>
        <end position="792"/>
    </location>
</feature>
<dbReference type="InterPro" id="IPR001650">
    <property type="entry name" value="Helicase_C-like"/>
</dbReference>
<dbReference type="Proteomes" id="UP000516437">
    <property type="component" value="Chromosome 4"/>
</dbReference>
<evidence type="ECO:0000313" key="12">
    <source>
        <dbReference type="EMBL" id="KAB1215209.1"/>
    </source>
</evidence>
<dbReference type="PROSITE" id="PS51192">
    <property type="entry name" value="HELICASE_ATP_BIND_1"/>
    <property type="match status" value="1"/>
</dbReference>
<evidence type="ECO:0000256" key="3">
    <source>
        <dbReference type="ARBA" id="ARBA00022806"/>
    </source>
</evidence>
<protein>
    <recommendedName>
        <fullName evidence="7">ATP-dependent RNA helicase</fullName>
        <ecNumber evidence="7">3.6.4.13</ecNumber>
    </recommendedName>
</protein>
<comment type="similarity">
    <text evidence="7">Belongs to the DEAD box helicase family.</text>
</comment>
<dbReference type="CDD" id="cd17941">
    <property type="entry name" value="DEADc_DDX10"/>
    <property type="match status" value="1"/>
</dbReference>
<keyword evidence="3 7" id="KW-0347">Helicase</keyword>
<dbReference type="GO" id="GO:0003723">
    <property type="term" value="F:RNA binding"/>
    <property type="evidence" value="ECO:0007669"/>
    <property type="project" value="UniProtKB-UniRule"/>
</dbReference>
<comment type="catalytic activity">
    <reaction evidence="7">
        <text>ATP + H2O = ADP + phosphate + H(+)</text>
        <dbReference type="Rhea" id="RHEA:13065"/>
        <dbReference type="ChEBI" id="CHEBI:15377"/>
        <dbReference type="ChEBI" id="CHEBI:15378"/>
        <dbReference type="ChEBI" id="CHEBI:30616"/>
        <dbReference type="ChEBI" id="CHEBI:43474"/>
        <dbReference type="ChEBI" id="CHEBI:456216"/>
        <dbReference type="EC" id="3.6.4.13"/>
    </reaction>
</comment>
<evidence type="ECO:0000259" key="11">
    <source>
        <dbReference type="PROSITE" id="PS51195"/>
    </source>
</evidence>
<dbReference type="PANTHER" id="PTHR24031">
    <property type="entry name" value="RNA HELICASE"/>
    <property type="match status" value="1"/>
</dbReference>
<dbReference type="InterPro" id="IPR011545">
    <property type="entry name" value="DEAD/DEAH_box_helicase_dom"/>
</dbReference>
<dbReference type="Pfam" id="PF00270">
    <property type="entry name" value="DEAD"/>
    <property type="match status" value="1"/>
</dbReference>
<dbReference type="EMBL" id="RXIC02000022">
    <property type="protein sequence ID" value="KAB1215209.1"/>
    <property type="molecule type" value="Genomic_DNA"/>
</dbReference>
<evidence type="ECO:0000256" key="4">
    <source>
        <dbReference type="ARBA" id="ARBA00022840"/>
    </source>
</evidence>
<dbReference type="AlphaFoldDB" id="A0A6A1VQK6"/>
<keyword evidence="1 7" id="KW-0547">Nucleotide-binding</keyword>
<reference evidence="12 13" key="1">
    <citation type="journal article" date="2019" name="Plant Biotechnol. J.">
        <title>The red bayberry genome and genetic basis of sex determination.</title>
        <authorList>
            <person name="Jia H.M."/>
            <person name="Jia H.J."/>
            <person name="Cai Q.L."/>
            <person name="Wang Y."/>
            <person name="Zhao H.B."/>
            <person name="Yang W.F."/>
            <person name="Wang G.Y."/>
            <person name="Li Y.H."/>
            <person name="Zhan D.L."/>
            <person name="Shen Y.T."/>
            <person name="Niu Q.F."/>
            <person name="Chang L."/>
            <person name="Qiu J."/>
            <person name="Zhao L."/>
            <person name="Xie H.B."/>
            <person name="Fu W.Y."/>
            <person name="Jin J."/>
            <person name="Li X.W."/>
            <person name="Jiao Y."/>
            <person name="Zhou C.C."/>
            <person name="Tu T."/>
            <person name="Chai C.Y."/>
            <person name="Gao J.L."/>
            <person name="Fan L.J."/>
            <person name="van de Weg E."/>
            <person name="Wang J.Y."/>
            <person name="Gao Z.S."/>
        </authorList>
    </citation>
    <scope>NUCLEOTIDE SEQUENCE [LARGE SCALE GENOMIC DNA]</scope>
    <source>
        <tissue evidence="12">Leaves</tissue>
    </source>
</reference>
<dbReference type="SMART" id="SM00487">
    <property type="entry name" value="DEXDc"/>
    <property type="match status" value="1"/>
</dbReference>
<dbReference type="CDD" id="cd18787">
    <property type="entry name" value="SF2_C_DEAD"/>
    <property type="match status" value="1"/>
</dbReference>
<evidence type="ECO:0000256" key="7">
    <source>
        <dbReference type="RuleBase" id="RU365068"/>
    </source>
</evidence>
<dbReference type="GO" id="GO:0003724">
    <property type="term" value="F:RNA helicase activity"/>
    <property type="evidence" value="ECO:0007669"/>
    <property type="project" value="UniProtKB-EC"/>
</dbReference>
<evidence type="ECO:0000256" key="8">
    <source>
        <dbReference type="SAM" id="MobiDB-lite"/>
    </source>
</evidence>
<evidence type="ECO:0000259" key="10">
    <source>
        <dbReference type="PROSITE" id="PS51194"/>
    </source>
</evidence>
<dbReference type="Pfam" id="PF13959">
    <property type="entry name" value="CTE_SPB4"/>
    <property type="match status" value="1"/>
</dbReference>
<evidence type="ECO:0000313" key="13">
    <source>
        <dbReference type="Proteomes" id="UP000516437"/>
    </source>
</evidence>
<dbReference type="PROSITE" id="PS51195">
    <property type="entry name" value="Q_MOTIF"/>
    <property type="match status" value="1"/>
</dbReference>
<comment type="domain">
    <text evidence="7">The Q motif is unique to and characteristic of the DEAD box family of RNA helicases and controls ATP binding and hydrolysis.</text>
</comment>
<gene>
    <name evidence="12" type="ORF">CJ030_MR4G025823</name>
</gene>
<dbReference type="InterPro" id="IPR027417">
    <property type="entry name" value="P-loop_NTPase"/>
</dbReference>
<evidence type="ECO:0000256" key="5">
    <source>
        <dbReference type="ARBA" id="ARBA00022884"/>
    </source>
</evidence>
<dbReference type="GO" id="GO:0016787">
    <property type="term" value="F:hydrolase activity"/>
    <property type="evidence" value="ECO:0007669"/>
    <property type="project" value="UniProtKB-KW"/>
</dbReference>
<dbReference type="InterPro" id="IPR000629">
    <property type="entry name" value="RNA-helicase_DEAD-box_CS"/>
</dbReference>
<comment type="function">
    <text evidence="7">RNA helicase.</text>
</comment>
<feature type="domain" description="Helicase C-terminal" evidence="10">
    <location>
        <begin position="298"/>
        <end position="446"/>
    </location>
</feature>
<evidence type="ECO:0000256" key="1">
    <source>
        <dbReference type="ARBA" id="ARBA00022741"/>
    </source>
</evidence>
<dbReference type="InterPro" id="IPR025313">
    <property type="entry name" value="SPB4-like_CTE"/>
</dbReference>
<feature type="domain" description="Helicase ATP-binding" evidence="9">
    <location>
        <begin position="97"/>
        <end position="272"/>
    </location>
</feature>
<keyword evidence="13" id="KW-1185">Reference proteome</keyword>
<keyword evidence="4 7" id="KW-0067">ATP-binding</keyword>
<proteinExistence type="inferred from homology"/>
<dbReference type="PROSITE" id="PS51194">
    <property type="entry name" value="HELICASE_CTER"/>
    <property type="match status" value="1"/>
</dbReference>
<dbReference type="InterPro" id="IPR014001">
    <property type="entry name" value="Helicase_ATP-bd"/>
</dbReference>
<dbReference type="EC" id="3.6.4.13" evidence="7"/>
<dbReference type="Pfam" id="PF00271">
    <property type="entry name" value="Helicase_C"/>
    <property type="match status" value="1"/>
</dbReference>
<comment type="caution">
    <text evidence="12">The sequence shown here is derived from an EMBL/GenBank/DDBJ whole genome shotgun (WGS) entry which is preliminary data.</text>
</comment>
<name>A0A6A1VQK6_9ROSI</name>
<dbReference type="Gene3D" id="3.40.50.300">
    <property type="entry name" value="P-loop containing nucleotide triphosphate hydrolases"/>
    <property type="match status" value="2"/>
</dbReference>
<keyword evidence="2 7" id="KW-0378">Hydrolase</keyword>
<evidence type="ECO:0000256" key="2">
    <source>
        <dbReference type="ARBA" id="ARBA00022801"/>
    </source>
</evidence>
<organism evidence="12 13">
    <name type="scientific">Morella rubra</name>
    <name type="common">Chinese bayberry</name>
    <dbReference type="NCBI Taxonomy" id="262757"/>
    <lineage>
        <taxon>Eukaryota</taxon>
        <taxon>Viridiplantae</taxon>
        <taxon>Streptophyta</taxon>
        <taxon>Embryophyta</taxon>
        <taxon>Tracheophyta</taxon>
        <taxon>Spermatophyta</taxon>
        <taxon>Magnoliopsida</taxon>
        <taxon>eudicotyledons</taxon>
        <taxon>Gunneridae</taxon>
        <taxon>Pentapetalae</taxon>
        <taxon>rosids</taxon>
        <taxon>fabids</taxon>
        <taxon>Fagales</taxon>
        <taxon>Myricaceae</taxon>
        <taxon>Morella</taxon>
    </lineage>
</organism>
<evidence type="ECO:0000256" key="6">
    <source>
        <dbReference type="PROSITE-ProRule" id="PRU00552"/>
    </source>
</evidence>
<dbReference type="PROSITE" id="PS00039">
    <property type="entry name" value="DEAD_ATP_HELICASE"/>
    <property type="match status" value="1"/>
</dbReference>
<accession>A0A6A1VQK6</accession>
<feature type="short sequence motif" description="Q motif" evidence="6">
    <location>
        <begin position="66"/>
        <end position="94"/>
    </location>
</feature>
<dbReference type="OrthoDB" id="10259640at2759"/>
<dbReference type="SMART" id="SM01178">
    <property type="entry name" value="DUF4217"/>
    <property type="match status" value="1"/>
</dbReference>
<feature type="compositionally biased region" description="Acidic residues" evidence="8">
    <location>
        <begin position="770"/>
        <end position="784"/>
    </location>
</feature>
<sequence length="805" mass="91589">MKKPKSKHLRKQNRLSEVEEIQLLTAWIQSQKPDSGSNPMSLPPLPPNAPIGRVDDTSFSRYDGATRFDQLPISKNTKDGLREAGYEEMTDIQRASLPHALCERDILGAAKTGSGKTLAFVIPVLEKLYRERWGPQDGVGSIIISPTRELAGQLFDVLKSVGKRHNFSAGLLIGGRKDVDTEKEHVHELNILVCTPGRLLQHMDETPNFECSQLQVLVLDEADRILDVGFKKAINAIVSQLPKYRQTLLFSATQTKSVQDLARLSLKDPEYLSVHEESVTATPNRLQQTAMVVPLDEKLDMLWSFIKAHLNSKIIVFLSSCKQVKFVFEAFKKLRPGIPLKCLHGRMKQERRMGIYSQFCEERSVLFSTDVASRGLDFNKAVEWVVQMDCPEDVASYIHRVGRTARYHSGGRSVLFLMPSELKMLEKLQAAKVPIQFIKANKKRLQPVSGLLSALLVQYPDMQYSAQRAFITYLRSIYIQKDKEIFDVMKLPIDEYSSSLGLPMTPKIRFLKQKIKSKSVSEKSSPIEPEISDEENVPEIQKQMLDISDIDEEEVNKGFLLKKDAQNEEEGKTSEIGDVGCSFQSVTLRMGFIDLRPAIRISKKKKLKINVHRPTGIRVVFDEEGNALPPLARVADRKIVDGSFLIDQGKSLQKERSAIQIWKMWNPIILPAIRISKKKKLKINVHRPTGIRVVFDEEGNALPPLARVADRKIVDGSFLIDQGEKDEYYNRMREQMKQVDKEDKLLERQRLRERRIKEKMKLKRGRSEAEADQEELSESEEEDATKDNPIKGQRCGMSLIVMMVT</sequence>
<dbReference type="InterPro" id="IPR014014">
    <property type="entry name" value="RNA_helicase_DEAD_Q_motif"/>
</dbReference>
<dbReference type="SMART" id="SM00490">
    <property type="entry name" value="HELICc"/>
    <property type="match status" value="1"/>
</dbReference>
<keyword evidence="5 7" id="KW-0694">RNA-binding</keyword>
<evidence type="ECO:0000259" key="9">
    <source>
        <dbReference type="PROSITE" id="PS51192"/>
    </source>
</evidence>
<feature type="domain" description="DEAD-box RNA helicase Q" evidence="11">
    <location>
        <begin position="66"/>
        <end position="94"/>
    </location>
</feature>